<gene>
    <name evidence="1" type="ORF">ADIS_3418</name>
</gene>
<dbReference type="Gene3D" id="3.30.420.250">
    <property type="match status" value="1"/>
</dbReference>
<organism evidence="1 2">
    <name type="scientific">Lunatimonas lonarensis</name>
    <dbReference type="NCBI Taxonomy" id="1232681"/>
    <lineage>
        <taxon>Bacteria</taxon>
        <taxon>Pseudomonadati</taxon>
        <taxon>Bacteroidota</taxon>
        <taxon>Cytophagia</taxon>
        <taxon>Cytophagales</taxon>
        <taxon>Cyclobacteriaceae</taxon>
    </lineage>
</organism>
<reference evidence="1 2" key="1">
    <citation type="submission" date="2013-02" db="EMBL/GenBank/DDBJ databases">
        <title>A novel strain isolated from Lonar lake, Maharashtra, India.</title>
        <authorList>
            <person name="Singh A."/>
        </authorList>
    </citation>
    <scope>NUCLEOTIDE SEQUENCE [LARGE SCALE GENOMIC DNA]</scope>
    <source>
        <strain evidence="1 2">AK24</strain>
    </source>
</reference>
<dbReference type="OrthoDB" id="838738at2"/>
<dbReference type="Proteomes" id="UP000013909">
    <property type="component" value="Unassembled WGS sequence"/>
</dbReference>
<comment type="caution">
    <text evidence="1">The sequence shown here is derived from an EMBL/GenBank/DDBJ whole genome shotgun (WGS) entry which is preliminary data.</text>
</comment>
<protein>
    <recommendedName>
        <fullName evidence="3">DUF3822 domain-containing protein</fullName>
    </recommendedName>
</protein>
<dbReference type="AlphaFoldDB" id="R7ZQA0"/>
<dbReference type="Gene3D" id="3.30.420.260">
    <property type="match status" value="1"/>
</dbReference>
<name>R7ZQA0_9BACT</name>
<evidence type="ECO:0000313" key="1">
    <source>
        <dbReference type="EMBL" id="EON76290.1"/>
    </source>
</evidence>
<sequence>MANSGKYILSKFHGDKLDLDEVSGLSLFLFTRNLIVLAKNESKRIAAVNLYSFQERSDLNNIIDEDPLINSPNTSGRLYLHNGCFILVPQSLFDPSHCDAYLNLHTSFIPSEMEVFYDGVHGNSIQVVGCAEKELLSALDTALPDLDVSSGATVYLSFLLDSFTPSNEQELVLMPSLGSLYVGAFQSGKLVLFNHFPIHTEQDLMKYLFSTVKTLGFDQQTIQAWIIGDLAHVFGSTEQLQPFFNRLDHMATPETLLYEPGAIEFQKSGLLEAYWGH</sequence>
<dbReference type="CDD" id="cd24013">
    <property type="entry name" value="ASKHA_ATPase_BT3980-like"/>
    <property type="match status" value="1"/>
</dbReference>
<dbReference type="Pfam" id="PF12864">
    <property type="entry name" value="DUF3822"/>
    <property type="match status" value="1"/>
</dbReference>
<dbReference type="STRING" id="1232681.ADIS_3418"/>
<evidence type="ECO:0000313" key="2">
    <source>
        <dbReference type="Proteomes" id="UP000013909"/>
    </source>
</evidence>
<accession>R7ZQA0</accession>
<dbReference type="RefSeq" id="WP_010855551.1">
    <property type="nucleotide sequence ID" value="NZ_AQHR01000088.1"/>
</dbReference>
<proteinExistence type="predicted"/>
<keyword evidence="2" id="KW-1185">Reference proteome</keyword>
<dbReference type="EMBL" id="AQHR01000088">
    <property type="protein sequence ID" value="EON76290.1"/>
    <property type="molecule type" value="Genomic_DNA"/>
</dbReference>
<evidence type="ECO:0008006" key="3">
    <source>
        <dbReference type="Google" id="ProtNLM"/>
    </source>
</evidence>
<dbReference type="InterPro" id="IPR024213">
    <property type="entry name" value="DUF3822"/>
</dbReference>